<proteinExistence type="predicted"/>
<dbReference type="AlphaFoldDB" id="A0A0F8VSE2"/>
<feature type="non-terminal residue" evidence="1">
    <location>
        <position position="69"/>
    </location>
</feature>
<organism evidence="1">
    <name type="scientific">marine sediment metagenome</name>
    <dbReference type="NCBI Taxonomy" id="412755"/>
    <lineage>
        <taxon>unclassified sequences</taxon>
        <taxon>metagenomes</taxon>
        <taxon>ecological metagenomes</taxon>
    </lineage>
</organism>
<sequence length="69" mass="7460">MDEKTKLVVRTSKGLQDCLFNEIDDLHSGKATLQSSAAIATLAFRIIQVARLELDAGRSVTEPKDGTDA</sequence>
<name>A0A0F8VSE2_9ZZZZ</name>
<comment type="caution">
    <text evidence="1">The sequence shown here is derived from an EMBL/GenBank/DDBJ whole genome shotgun (WGS) entry which is preliminary data.</text>
</comment>
<protein>
    <submittedName>
        <fullName evidence="1">Uncharacterized protein</fullName>
    </submittedName>
</protein>
<dbReference type="EMBL" id="LAZR01069674">
    <property type="protein sequence ID" value="KKK47247.1"/>
    <property type="molecule type" value="Genomic_DNA"/>
</dbReference>
<reference evidence="1" key="1">
    <citation type="journal article" date="2015" name="Nature">
        <title>Complex archaea that bridge the gap between prokaryotes and eukaryotes.</title>
        <authorList>
            <person name="Spang A."/>
            <person name="Saw J.H."/>
            <person name="Jorgensen S.L."/>
            <person name="Zaremba-Niedzwiedzka K."/>
            <person name="Martijn J."/>
            <person name="Lind A.E."/>
            <person name="van Eijk R."/>
            <person name="Schleper C."/>
            <person name="Guy L."/>
            <person name="Ettema T.J."/>
        </authorList>
    </citation>
    <scope>NUCLEOTIDE SEQUENCE</scope>
</reference>
<gene>
    <name evidence="1" type="ORF">LCGC14_3157150</name>
</gene>
<evidence type="ECO:0000313" key="1">
    <source>
        <dbReference type="EMBL" id="KKK47247.1"/>
    </source>
</evidence>
<accession>A0A0F8VSE2</accession>